<organism evidence="1">
    <name type="scientific">Oryza glumipatula</name>
    <dbReference type="NCBI Taxonomy" id="40148"/>
    <lineage>
        <taxon>Eukaryota</taxon>
        <taxon>Viridiplantae</taxon>
        <taxon>Streptophyta</taxon>
        <taxon>Embryophyta</taxon>
        <taxon>Tracheophyta</taxon>
        <taxon>Spermatophyta</taxon>
        <taxon>Magnoliopsida</taxon>
        <taxon>Liliopsida</taxon>
        <taxon>Poales</taxon>
        <taxon>Poaceae</taxon>
        <taxon>BOP clade</taxon>
        <taxon>Oryzoideae</taxon>
        <taxon>Oryzeae</taxon>
        <taxon>Oryzinae</taxon>
        <taxon>Oryza</taxon>
    </lineage>
</organism>
<evidence type="ECO:0000313" key="1">
    <source>
        <dbReference type="EnsemblPlants" id="OGLUM10G04880.1"/>
    </source>
</evidence>
<sequence>MGCIRSVWIWYRACSICDCGCRLDFG</sequence>
<dbReference type="Proteomes" id="UP000026961">
    <property type="component" value="Chromosome 10"/>
</dbReference>
<protein>
    <submittedName>
        <fullName evidence="1">Uncharacterized protein</fullName>
    </submittedName>
</protein>
<dbReference type="HOGENOM" id="CLU_3417638_0_0_1"/>
<reference evidence="1" key="2">
    <citation type="submission" date="2018-05" db="EMBL/GenBank/DDBJ databases">
        <title>OgluRS3 (Oryza glumaepatula Reference Sequence Version 3).</title>
        <authorList>
            <person name="Zhang J."/>
            <person name="Kudrna D."/>
            <person name="Lee S."/>
            <person name="Talag J."/>
            <person name="Welchert J."/>
            <person name="Wing R.A."/>
        </authorList>
    </citation>
    <scope>NUCLEOTIDE SEQUENCE [LARGE SCALE GENOMIC DNA]</scope>
</reference>
<accession>A0A0E0B8Q5</accession>
<dbReference type="EnsemblPlants" id="OGLUM10G04880.1">
    <property type="protein sequence ID" value="OGLUM10G04880.1"/>
    <property type="gene ID" value="OGLUM10G04880"/>
</dbReference>
<keyword evidence="2" id="KW-1185">Reference proteome</keyword>
<dbReference type="AlphaFoldDB" id="A0A0E0B8Q5"/>
<reference evidence="1" key="1">
    <citation type="submission" date="2015-04" db="UniProtKB">
        <authorList>
            <consortium name="EnsemblPlants"/>
        </authorList>
    </citation>
    <scope>IDENTIFICATION</scope>
</reference>
<proteinExistence type="predicted"/>
<dbReference type="Gramene" id="OGLUM10G04880.1">
    <property type="protein sequence ID" value="OGLUM10G04880.1"/>
    <property type="gene ID" value="OGLUM10G04880"/>
</dbReference>
<name>A0A0E0B8Q5_9ORYZ</name>
<evidence type="ECO:0000313" key="2">
    <source>
        <dbReference type="Proteomes" id="UP000026961"/>
    </source>
</evidence>